<dbReference type="EMBL" id="LGSR01000020">
    <property type="protein sequence ID" value="KOS19786.1"/>
    <property type="molecule type" value="Genomic_DNA"/>
</dbReference>
<feature type="compositionally biased region" description="Basic and acidic residues" evidence="1">
    <location>
        <begin position="106"/>
        <end position="117"/>
    </location>
</feature>
<feature type="compositionally biased region" description="Acidic residues" evidence="1">
    <location>
        <begin position="67"/>
        <end position="76"/>
    </location>
</feature>
<organism evidence="2 3">
    <name type="scientific">Escovopsis weberi</name>
    <dbReference type="NCBI Taxonomy" id="150374"/>
    <lineage>
        <taxon>Eukaryota</taxon>
        <taxon>Fungi</taxon>
        <taxon>Dikarya</taxon>
        <taxon>Ascomycota</taxon>
        <taxon>Pezizomycotina</taxon>
        <taxon>Sordariomycetes</taxon>
        <taxon>Hypocreomycetidae</taxon>
        <taxon>Hypocreales</taxon>
        <taxon>Hypocreaceae</taxon>
        <taxon>Escovopsis</taxon>
    </lineage>
</organism>
<dbReference type="Proteomes" id="UP000053831">
    <property type="component" value="Unassembled WGS sequence"/>
</dbReference>
<gene>
    <name evidence="2" type="ORF">ESCO_001337</name>
</gene>
<keyword evidence="3" id="KW-1185">Reference proteome</keyword>
<sequence length="552" mass="58951">MSYPDQSFLGHLRDKLATIMDASVAFTRGGDDLSVRAEARTPRMSQDSRDAHPSEDEQARRPPVRDDDGDNNDDPTDAGSSPRDTHGATTSSSTVHAHAGRKRPAVAHDDDPRESSRRKVARPSPGVHGIHADTPREELLDYINVLLQREGARQVAARGHRRHKSPVSPGHEATAEQISSSIVGTLGGARSRRGSPTSLFNITIANEMGTQRSLLQAGSAAASVEEAAAAAAAAAQSHRAKPCACETAGAGICMFSRVEAGIANALDRAVARAVEVSSQQGLAAATAAEERVKHLVAAAVEAATRQMAATIEGAVERAVAKALKAALQPGAAQPSQQPARAPSSAPTPSASAASEGSRAVAAAAAVGEDWRDFEREMESWWRSCLVCRAKGSSHAHNHRRESAACPLRGTAEGEAFSRALSGLKDGLFAGGRIQKYSCCFLCGLPQRVCERWEARLPRRDMYVRAPGGECQHPFLGMDLLAALIAFQPRRLGEAMLDAGLVWRESGSGSGRRARRVDFDEDEVLVFMAKKVKWGELEMMRGLRIAYTVCKLL</sequence>
<dbReference type="OrthoDB" id="5045273at2759"/>
<feature type="region of interest" description="Disordered" evidence="1">
    <location>
        <begin position="25"/>
        <end position="133"/>
    </location>
</feature>
<feature type="compositionally biased region" description="Basic and acidic residues" evidence="1">
    <location>
        <begin position="29"/>
        <end position="66"/>
    </location>
</feature>
<name>A0A0M8MUQ5_ESCWE</name>
<protein>
    <submittedName>
        <fullName evidence="2">Uncharacterized protein</fullName>
    </submittedName>
</protein>
<accession>A0A0M8MUQ5</accession>
<evidence type="ECO:0000313" key="3">
    <source>
        <dbReference type="Proteomes" id="UP000053831"/>
    </source>
</evidence>
<dbReference type="AlphaFoldDB" id="A0A0M8MUQ5"/>
<feature type="region of interest" description="Disordered" evidence="1">
    <location>
        <begin position="329"/>
        <end position="356"/>
    </location>
</feature>
<proteinExistence type="predicted"/>
<evidence type="ECO:0000313" key="2">
    <source>
        <dbReference type="EMBL" id="KOS19786.1"/>
    </source>
</evidence>
<reference evidence="2 3" key="1">
    <citation type="submission" date="2015-07" db="EMBL/GenBank/DDBJ databases">
        <title>The genome of the fungus Escovopsis weberi, a specialized disease agent of ant agriculture.</title>
        <authorList>
            <person name="de Man T.J."/>
            <person name="Stajich J.E."/>
            <person name="Kubicek C.P."/>
            <person name="Chenthamara K."/>
            <person name="Atanasova L."/>
            <person name="Druzhinina I.S."/>
            <person name="Birnbaum S."/>
            <person name="Barribeau S.M."/>
            <person name="Teiling C."/>
            <person name="Suen G."/>
            <person name="Currie C."/>
            <person name="Gerardo N.M."/>
        </authorList>
    </citation>
    <scope>NUCLEOTIDE SEQUENCE [LARGE SCALE GENOMIC DNA]</scope>
</reference>
<comment type="caution">
    <text evidence="2">The sequence shown here is derived from an EMBL/GenBank/DDBJ whole genome shotgun (WGS) entry which is preliminary data.</text>
</comment>
<evidence type="ECO:0000256" key="1">
    <source>
        <dbReference type="SAM" id="MobiDB-lite"/>
    </source>
</evidence>